<dbReference type="EMBL" id="CP002198">
    <property type="protein sequence ID" value="ADN15413.1"/>
    <property type="molecule type" value="Genomic_DNA"/>
</dbReference>
<reference evidence="2" key="1">
    <citation type="journal article" date="2011" name="MBio">
        <title>Novel metabolic attributes of the genus Cyanothece, comprising a group of unicellular nitrogen-fixing Cyanobacteria.</title>
        <authorList>
            <person name="Bandyopadhyay A."/>
            <person name="Elvitigala T."/>
            <person name="Welsh E."/>
            <person name="Stockel J."/>
            <person name="Liberton M."/>
            <person name="Min H."/>
            <person name="Sherman L.A."/>
            <person name="Pakrasi H.B."/>
        </authorList>
    </citation>
    <scope>NUCLEOTIDE SEQUENCE [LARGE SCALE GENOMIC DNA]</scope>
    <source>
        <strain evidence="2">PCC 7822</strain>
    </source>
</reference>
<dbReference type="KEGG" id="cyj:Cyan7822_3466"/>
<dbReference type="Gene3D" id="1.25.40.10">
    <property type="entry name" value="Tetratricopeptide repeat domain"/>
    <property type="match status" value="1"/>
</dbReference>
<evidence type="ECO:0000313" key="2">
    <source>
        <dbReference type="Proteomes" id="UP000008206"/>
    </source>
</evidence>
<dbReference type="eggNOG" id="COG0457">
    <property type="taxonomic scope" value="Bacteria"/>
</dbReference>
<dbReference type="AlphaFoldDB" id="E0UEG7"/>
<dbReference type="InterPro" id="IPR011990">
    <property type="entry name" value="TPR-like_helical_dom_sf"/>
</dbReference>
<evidence type="ECO:0000313" key="1">
    <source>
        <dbReference type="EMBL" id="ADN15413.1"/>
    </source>
</evidence>
<gene>
    <name evidence="1" type="ordered locus">Cyan7822_3466</name>
</gene>
<keyword evidence="2" id="KW-1185">Reference proteome</keyword>
<dbReference type="SUPFAM" id="SSF48452">
    <property type="entry name" value="TPR-like"/>
    <property type="match status" value="1"/>
</dbReference>
<dbReference type="Proteomes" id="UP000008206">
    <property type="component" value="Chromosome"/>
</dbReference>
<name>E0UEG7_GLOV7</name>
<dbReference type="RefSeq" id="WP_013323482.1">
    <property type="nucleotide sequence ID" value="NC_014501.1"/>
</dbReference>
<dbReference type="HOGENOM" id="CLU_456864_0_0_3"/>
<proteinExistence type="predicted"/>
<dbReference type="OrthoDB" id="516502at2"/>
<accession>E0UEG7</accession>
<sequence length="725" mass="86401">MATSKLSQEQQQYFENLKVRYEATGEHSNSHVLYFILSKADLNKQLLDGEWMWLQEQNFLKTMNIILQEQKIRDQISLYNNKISKYYISKYKIKGTLAHTINSSLMFILCKLDSDNLLTTADLDFLRSHKQTETLEIIEEINEFCILKEKYFANDYKTLSLDSHLYLILKKIEKEQRLSDSDINWLKKQNLLETLAIYQKQEDARIAHFCQLKSKYNATQYQDFSPESSLYSILQKLDQEQSLNPTEINWLQQHELKETLAIIQELENKKEFALLKIRYKATEYEDTSPNCHLYRVLKNLESGNLLNESDFKFLKKRNLTQTIDLVKEKHLEQLKDEYIIEQYSQADRDWLKQHDFIGIKILDENSKNKLEFALFKIKYKATVYEDSSPDCHLYRVLQILETKNQLNQSDINFLKKHKLTQTIQIALDKYANYLMSKIEASQVLNEAELNWIKENGYENVLIFTQEKHFLKLKNKYDVSSYREKSLSNLLYKILQKLEREERLEEIEICWLKETKISQNRSLYDDYWTPEENLFSREIKLKYNSIEAKFYEKEYKRTGNKWNLPNASSHWRGAEEPEKALKLTDNLDFEKIKENKLKSALLTTRGGAFRDIGKLHEGEKCALKAIEYYPKSYHPYTLMGAICVEEGNYSGGEYWFNEAIKRGYSPKDQEAEIKRIFNKYKDEQKLKFPEAKDEQKLKLAEFYQNRYSWAKKYLADLKNKRKNSKQ</sequence>
<organism evidence="1 2">
    <name type="scientific">Gloeothece verrucosa (strain PCC 7822)</name>
    <name type="common">Cyanothece sp. (strain PCC 7822)</name>
    <dbReference type="NCBI Taxonomy" id="497965"/>
    <lineage>
        <taxon>Bacteria</taxon>
        <taxon>Bacillati</taxon>
        <taxon>Cyanobacteriota</taxon>
        <taxon>Cyanophyceae</taxon>
        <taxon>Oscillatoriophycideae</taxon>
        <taxon>Chroococcales</taxon>
        <taxon>Aphanothecaceae</taxon>
        <taxon>Gloeothece</taxon>
        <taxon>Gloeothece verrucosa</taxon>
    </lineage>
</organism>
<protein>
    <submittedName>
        <fullName evidence="1">Uncharacterized protein</fullName>
    </submittedName>
</protein>
<dbReference type="STRING" id="497965.Cyan7822_3466"/>